<dbReference type="VEuPathDB" id="MicrosporidiaDB:CWI39_1085p0020"/>
<dbReference type="Proteomes" id="UP000291404">
    <property type="component" value="Unassembled WGS sequence"/>
</dbReference>
<accession>A0A4Q9LC32</accession>
<evidence type="ECO:0000313" key="1">
    <source>
        <dbReference type="EMBL" id="TBU05304.1"/>
    </source>
</evidence>
<organism evidence="1 2">
    <name type="scientific">Hamiltosporidium magnivora</name>
    <dbReference type="NCBI Taxonomy" id="148818"/>
    <lineage>
        <taxon>Eukaryota</taxon>
        <taxon>Fungi</taxon>
        <taxon>Fungi incertae sedis</taxon>
        <taxon>Microsporidia</taxon>
        <taxon>Dubosqiidae</taxon>
        <taxon>Hamiltosporidium</taxon>
    </lineage>
</organism>
<dbReference type="VEuPathDB" id="MicrosporidiaDB:CWI36_0649p0030"/>
<comment type="caution">
    <text evidence="1">The sequence shown here is derived from an EMBL/GenBank/DDBJ whole genome shotgun (WGS) entry which is preliminary data.</text>
</comment>
<evidence type="ECO:0000313" key="2">
    <source>
        <dbReference type="Proteomes" id="UP000291404"/>
    </source>
</evidence>
<sequence>MHMRISYNDITADNSEVKESINEILKAINCKDKYQMLKVANYIEKELHPFLRHFTTLNCCIFYNDCSEEYLKAYQPELLFNLICFGKFVEMYKENEEYKDIVQKIFKDFLLDKINRFSYKNLDYLIPSYEALTPDISRSFNKRDETDLEVLKKFKIVFDENSKPSPLKDILSNATFEQFFFFPVNLNESAKNIIETATILSTNMNNVFNDQQYKMVLKFISEKIVAKVLKNQNGFDEIFELDKNISNFQNKPEDPNFPHVFIELLCNETDVIFIKTLYEFLIEKTKEEYHNYISAVLCLKALCLGEEILNKKNISRIIIEFLFLVDVLKTESRKNENIEILKKYRKERIDSFKQIFDQKKIDYVKKEDGNYLNCNKVPKTTVLIEIYCFVEFFSNDSFKTFLDNQINEKMTKEKNKIFANNSKIKESYFKYIFENELSTLTSEDRKLRFCPAESANPDPESKK</sequence>
<proteinExistence type="predicted"/>
<name>A0A4Q9LC32_9MICR</name>
<gene>
    <name evidence="1" type="ORF">CWI36_0649p0030</name>
</gene>
<reference evidence="1 2" key="1">
    <citation type="submission" date="2017-12" db="EMBL/GenBank/DDBJ databases">
        <authorList>
            <person name="Pombert J.-F."/>
            <person name="Haag K.L."/>
            <person name="Ebert D."/>
        </authorList>
    </citation>
    <scope>NUCLEOTIDE SEQUENCE [LARGE SCALE GENOMIC DNA]</scope>
    <source>
        <strain evidence="1">BE-OM-2</strain>
    </source>
</reference>
<keyword evidence="2" id="KW-1185">Reference proteome</keyword>
<dbReference type="AlphaFoldDB" id="A0A4Q9LC32"/>
<dbReference type="EMBL" id="PITI01000649">
    <property type="protein sequence ID" value="TBU05304.1"/>
    <property type="molecule type" value="Genomic_DNA"/>
</dbReference>
<protein>
    <submittedName>
        <fullName evidence="1">Uncharacterized protein</fullName>
    </submittedName>
</protein>